<organism evidence="2 3">
    <name type="scientific">Limosilactobacillus fastidiosus</name>
    <dbReference type="NCBI Taxonomy" id="2759855"/>
    <lineage>
        <taxon>Bacteria</taxon>
        <taxon>Bacillati</taxon>
        <taxon>Bacillota</taxon>
        <taxon>Bacilli</taxon>
        <taxon>Lactobacillales</taxon>
        <taxon>Lactobacillaceae</taxon>
        <taxon>Limosilactobacillus</taxon>
    </lineage>
</organism>
<accession>A0A7W3YBL2</accession>
<sequence>MIEEKYMKQLKKLEDELFPRLSLAKLKKEEITEAQFTNKSLLCPNLKDCKILIPFKNGKKLDYLDMTNASGTKIKYKEKTKILKVRLNANLLIKTYKWVGKCFNNESLYEPVLFVPYTTLATTHYSEECLTGYTAVFYPIESVETRYRVAAFDRWIEEPNESRKYFPDETSLLNNFDANHCKPLLSL</sequence>
<dbReference type="Proteomes" id="UP000518255">
    <property type="component" value="Unassembled WGS sequence"/>
</dbReference>
<evidence type="ECO:0000313" key="3">
    <source>
        <dbReference type="Proteomes" id="UP000518255"/>
    </source>
</evidence>
<keyword evidence="4" id="KW-1185">Reference proteome</keyword>
<dbReference type="RefSeq" id="WP_182580208.1">
    <property type="nucleotide sequence ID" value="NZ_JACIUY010000042.1"/>
</dbReference>
<proteinExistence type="predicted"/>
<dbReference type="EMBL" id="JACIUZ010000036">
    <property type="protein sequence ID" value="MBB1063186.1"/>
    <property type="molecule type" value="Genomic_DNA"/>
</dbReference>
<reference evidence="3 4" key="1">
    <citation type="submission" date="2020-07" db="EMBL/GenBank/DDBJ databases">
        <title>Description of Limosilactobacillus balticus sp. nov., Limosilactobacillus agrestis sp. nov., Limosilactobacillus albertensis sp. nov., Limosilactobacillus rudii sp. nov., Limosilactobacillus fastidiosus sp. nov., five novel Limosilactobacillus species isolated from the vertebrate gastrointestinal tract, and proposal of 6 subspecies of Limosilactobacillus reuteri adapted to the gastrointestinal tract of specific vertebrate hosts.</title>
        <authorList>
            <person name="Li F."/>
            <person name="Cheng C."/>
            <person name="Zheng J."/>
            <person name="Quevedo R.M."/>
            <person name="Li J."/>
            <person name="Roos S."/>
            <person name="Gaenzle M.G."/>
            <person name="Walter J."/>
        </authorList>
    </citation>
    <scope>NUCLEOTIDE SEQUENCE [LARGE SCALE GENOMIC DNA]</scope>
    <source>
        <strain evidence="2 3">WF-MA3-C</strain>
        <strain evidence="1 4">WF-MO7-1</strain>
    </source>
</reference>
<dbReference type="EMBL" id="JACIUY010000042">
    <property type="protein sequence ID" value="MBB1085398.1"/>
    <property type="molecule type" value="Genomic_DNA"/>
</dbReference>
<evidence type="ECO:0000313" key="1">
    <source>
        <dbReference type="EMBL" id="MBB1063186.1"/>
    </source>
</evidence>
<comment type="caution">
    <text evidence="2">The sequence shown here is derived from an EMBL/GenBank/DDBJ whole genome shotgun (WGS) entry which is preliminary data.</text>
</comment>
<evidence type="ECO:0000313" key="4">
    <source>
        <dbReference type="Proteomes" id="UP000544052"/>
    </source>
</evidence>
<dbReference type="Proteomes" id="UP000544052">
    <property type="component" value="Unassembled WGS sequence"/>
</dbReference>
<gene>
    <name evidence="2" type="ORF">H5R63_01025</name>
    <name evidence="1" type="ORF">H5R64_05335</name>
</gene>
<evidence type="ECO:0000313" key="2">
    <source>
        <dbReference type="EMBL" id="MBB1085398.1"/>
    </source>
</evidence>
<protein>
    <submittedName>
        <fullName evidence="2">Uncharacterized protein</fullName>
    </submittedName>
</protein>
<dbReference type="AlphaFoldDB" id="A0A7W3YBL2"/>
<name>A0A7W3YBL2_9LACO</name>